<gene>
    <name evidence="1" type="ORF">L211DRAFT_838891</name>
</gene>
<reference evidence="1 2" key="1">
    <citation type="journal article" date="2018" name="Nat. Ecol. Evol.">
        <title>Pezizomycetes genomes reveal the molecular basis of ectomycorrhizal truffle lifestyle.</title>
        <authorList>
            <person name="Murat C."/>
            <person name="Payen T."/>
            <person name="Noel B."/>
            <person name="Kuo A."/>
            <person name="Morin E."/>
            <person name="Chen J."/>
            <person name="Kohler A."/>
            <person name="Krizsan K."/>
            <person name="Balestrini R."/>
            <person name="Da Silva C."/>
            <person name="Montanini B."/>
            <person name="Hainaut M."/>
            <person name="Levati E."/>
            <person name="Barry K.W."/>
            <person name="Belfiori B."/>
            <person name="Cichocki N."/>
            <person name="Clum A."/>
            <person name="Dockter R.B."/>
            <person name="Fauchery L."/>
            <person name="Guy J."/>
            <person name="Iotti M."/>
            <person name="Le Tacon F."/>
            <person name="Lindquist E.A."/>
            <person name="Lipzen A."/>
            <person name="Malagnac F."/>
            <person name="Mello A."/>
            <person name="Molinier V."/>
            <person name="Miyauchi S."/>
            <person name="Poulain J."/>
            <person name="Riccioni C."/>
            <person name="Rubini A."/>
            <person name="Sitrit Y."/>
            <person name="Splivallo R."/>
            <person name="Traeger S."/>
            <person name="Wang M."/>
            <person name="Zifcakova L."/>
            <person name="Wipf D."/>
            <person name="Zambonelli A."/>
            <person name="Paolocci F."/>
            <person name="Nowrousian M."/>
            <person name="Ottonello S."/>
            <person name="Baldrian P."/>
            <person name="Spatafora J.W."/>
            <person name="Henrissat B."/>
            <person name="Nagy L.G."/>
            <person name="Aury J.M."/>
            <person name="Wincker P."/>
            <person name="Grigoriev I.V."/>
            <person name="Bonfante P."/>
            <person name="Martin F.M."/>
        </authorList>
    </citation>
    <scope>NUCLEOTIDE SEQUENCE [LARGE SCALE GENOMIC DNA]</scope>
    <source>
        <strain evidence="1 2">ATCC MYA-4762</strain>
    </source>
</reference>
<sequence length="156" mass="17479">MLYRVFPTTSVPAPGFTTWHDVSYPNPPHGSAIVEAFCRTAANDPSELSYGDRHDTRVFALNHEAIMDPGSELSKAAGYWYGTLDRILDEGWRVCYSNGTGRGLYRFFSTCQNFLLFPPEVVSAFSTFESACGRVLFRGFSQGPRVHFFLFLKSIG</sequence>
<dbReference type="InParanoid" id="A0A3N4LZA2"/>
<name>A0A3N4LZA2_9PEZI</name>
<evidence type="ECO:0000313" key="1">
    <source>
        <dbReference type="EMBL" id="RPB23395.1"/>
    </source>
</evidence>
<dbReference type="EMBL" id="ML121547">
    <property type="protein sequence ID" value="RPB23395.1"/>
    <property type="molecule type" value="Genomic_DNA"/>
</dbReference>
<organism evidence="1 2">
    <name type="scientific">Terfezia boudieri ATCC MYA-4762</name>
    <dbReference type="NCBI Taxonomy" id="1051890"/>
    <lineage>
        <taxon>Eukaryota</taxon>
        <taxon>Fungi</taxon>
        <taxon>Dikarya</taxon>
        <taxon>Ascomycota</taxon>
        <taxon>Pezizomycotina</taxon>
        <taxon>Pezizomycetes</taxon>
        <taxon>Pezizales</taxon>
        <taxon>Pezizaceae</taxon>
        <taxon>Terfezia</taxon>
    </lineage>
</organism>
<evidence type="ECO:0000313" key="2">
    <source>
        <dbReference type="Proteomes" id="UP000267821"/>
    </source>
</evidence>
<dbReference type="AlphaFoldDB" id="A0A3N4LZA2"/>
<accession>A0A3N4LZA2</accession>
<dbReference type="Proteomes" id="UP000267821">
    <property type="component" value="Unassembled WGS sequence"/>
</dbReference>
<keyword evidence="2" id="KW-1185">Reference proteome</keyword>
<protein>
    <submittedName>
        <fullName evidence="1">Uncharacterized protein</fullName>
    </submittedName>
</protein>
<proteinExistence type="predicted"/>